<keyword evidence="8" id="KW-1185">Reference proteome</keyword>
<dbReference type="GO" id="GO:0020037">
    <property type="term" value="F:heme binding"/>
    <property type="evidence" value="ECO:0007669"/>
    <property type="project" value="InterPro"/>
</dbReference>
<keyword evidence="3" id="KW-0408">Iron</keyword>
<dbReference type="PATRIC" id="fig|394096.3.peg.8522"/>
<evidence type="ECO:0000313" key="8">
    <source>
        <dbReference type="Proteomes" id="UP000028725"/>
    </source>
</evidence>
<keyword evidence="5" id="KW-0732">Signal</keyword>
<feature type="compositionally biased region" description="Low complexity" evidence="4">
    <location>
        <begin position="144"/>
        <end position="155"/>
    </location>
</feature>
<feature type="chain" id="PRO_5001799140" description="Cytochrome c domain-containing protein" evidence="5">
    <location>
        <begin position="25"/>
        <end position="281"/>
    </location>
</feature>
<evidence type="ECO:0000256" key="4">
    <source>
        <dbReference type="SAM" id="MobiDB-lite"/>
    </source>
</evidence>
<dbReference type="STRING" id="394096.DB31_4792"/>
<gene>
    <name evidence="7" type="ORF">DB31_4792</name>
</gene>
<feature type="region of interest" description="Disordered" evidence="4">
    <location>
        <begin position="92"/>
        <end position="155"/>
    </location>
</feature>
<dbReference type="AlphaFoldDB" id="A0A085VZL6"/>
<organism evidence="7 8">
    <name type="scientific">Hyalangium minutum</name>
    <dbReference type="NCBI Taxonomy" id="394096"/>
    <lineage>
        <taxon>Bacteria</taxon>
        <taxon>Pseudomonadati</taxon>
        <taxon>Myxococcota</taxon>
        <taxon>Myxococcia</taxon>
        <taxon>Myxococcales</taxon>
        <taxon>Cystobacterineae</taxon>
        <taxon>Archangiaceae</taxon>
        <taxon>Hyalangium</taxon>
    </lineage>
</organism>
<evidence type="ECO:0000256" key="1">
    <source>
        <dbReference type="ARBA" id="ARBA00022617"/>
    </source>
</evidence>
<evidence type="ECO:0000313" key="7">
    <source>
        <dbReference type="EMBL" id="KFE60879.1"/>
    </source>
</evidence>
<dbReference type="InterPro" id="IPR036909">
    <property type="entry name" value="Cyt_c-like_dom_sf"/>
</dbReference>
<dbReference type="Pfam" id="PF21342">
    <property type="entry name" value="SoxA-TsdA_cyt-c"/>
    <property type="match status" value="1"/>
</dbReference>
<dbReference type="Gene3D" id="1.10.760.10">
    <property type="entry name" value="Cytochrome c-like domain"/>
    <property type="match status" value="1"/>
</dbReference>
<comment type="caution">
    <text evidence="7">The sequence shown here is derived from an EMBL/GenBank/DDBJ whole genome shotgun (WGS) entry which is preliminary data.</text>
</comment>
<evidence type="ECO:0000256" key="2">
    <source>
        <dbReference type="ARBA" id="ARBA00022723"/>
    </source>
</evidence>
<keyword evidence="1" id="KW-0349">Heme</keyword>
<dbReference type="RefSeq" id="WP_240487228.1">
    <property type="nucleotide sequence ID" value="NZ_JMCB01000028.1"/>
</dbReference>
<feature type="compositionally biased region" description="Pro residues" evidence="4">
    <location>
        <begin position="110"/>
        <end position="132"/>
    </location>
</feature>
<name>A0A085VZL6_9BACT</name>
<dbReference type="GO" id="GO:0046872">
    <property type="term" value="F:metal ion binding"/>
    <property type="evidence" value="ECO:0007669"/>
    <property type="project" value="UniProtKB-KW"/>
</dbReference>
<feature type="signal peptide" evidence="5">
    <location>
        <begin position="1"/>
        <end position="24"/>
    </location>
</feature>
<dbReference type="GO" id="GO:0009055">
    <property type="term" value="F:electron transfer activity"/>
    <property type="evidence" value="ECO:0007669"/>
    <property type="project" value="InterPro"/>
</dbReference>
<dbReference type="InterPro" id="IPR009056">
    <property type="entry name" value="Cyt_c-like_dom"/>
</dbReference>
<proteinExistence type="predicted"/>
<protein>
    <recommendedName>
        <fullName evidence="6">Cytochrome c domain-containing protein</fullName>
    </recommendedName>
</protein>
<sequence>MTLRTKLLTGLTALLSIAGGTALATPPGSTLKAEPLPQHKVPTSKEGNLVVGMCDGETSLEVKGVKEGERMSREQALQVTGALMEEWRRKNPSANWDDVPLPGSAIAQAPQPPPSPKPQGPRSPPALPPTPQKPAAGGSTKTEGATAASGASDVAAQKGVSLQTGHTYGAFSERDERIWAASTQAFVEEGNRIFHDAEALGGTIAVSCDMCHPDAANTHPETYPKYQVQLGRVALLRDMINWCIENPVRGKPLADDDPKMKAMEAFIYAKRKGAKLEFGKH</sequence>
<evidence type="ECO:0000259" key="6">
    <source>
        <dbReference type="Pfam" id="PF21342"/>
    </source>
</evidence>
<evidence type="ECO:0000256" key="3">
    <source>
        <dbReference type="ARBA" id="ARBA00023004"/>
    </source>
</evidence>
<reference evidence="7 8" key="1">
    <citation type="submission" date="2014-04" db="EMBL/GenBank/DDBJ databases">
        <title>Genome assembly of Hyalangium minutum DSM 14724.</title>
        <authorList>
            <person name="Sharma G."/>
            <person name="Subramanian S."/>
        </authorList>
    </citation>
    <scope>NUCLEOTIDE SEQUENCE [LARGE SCALE GENOMIC DNA]</scope>
    <source>
        <strain evidence="7 8">DSM 14724</strain>
    </source>
</reference>
<dbReference type="Proteomes" id="UP000028725">
    <property type="component" value="Unassembled WGS sequence"/>
</dbReference>
<evidence type="ECO:0000256" key="5">
    <source>
        <dbReference type="SAM" id="SignalP"/>
    </source>
</evidence>
<dbReference type="SUPFAM" id="SSF46626">
    <property type="entry name" value="Cytochrome c"/>
    <property type="match status" value="1"/>
</dbReference>
<keyword evidence="2" id="KW-0479">Metal-binding</keyword>
<feature type="domain" description="Cytochrome c" evidence="6">
    <location>
        <begin position="202"/>
        <end position="275"/>
    </location>
</feature>
<dbReference type="EMBL" id="JMCB01000028">
    <property type="protein sequence ID" value="KFE60879.1"/>
    <property type="molecule type" value="Genomic_DNA"/>
</dbReference>
<accession>A0A085VZL6</accession>